<organism evidence="5 6">
    <name type="scientific">Hoylesella timonensis</name>
    <dbReference type="NCBI Taxonomy" id="386414"/>
    <lineage>
        <taxon>Bacteria</taxon>
        <taxon>Pseudomonadati</taxon>
        <taxon>Bacteroidota</taxon>
        <taxon>Bacteroidia</taxon>
        <taxon>Bacteroidales</taxon>
        <taxon>Prevotellaceae</taxon>
        <taxon>Hoylesella</taxon>
    </lineage>
</organism>
<proteinExistence type="inferred from homology"/>
<feature type="domain" description="Type I restriction modification DNA specificity" evidence="4">
    <location>
        <begin position="44"/>
        <end position="222"/>
    </location>
</feature>
<protein>
    <submittedName>
        <fullName evidence="5">Restriction endonuclease subunit S</fullName>
    </submittedName>
</protein>
<dbReference type="GO" id="GO:0003677">
    <property type="term" value="F:DNA binding"/>
    <property type="evidence" value="ECO:0007669"/>
    <property type="project" value="UniProtKB-KW"/>
</dbReference>
<dbReference type="InterPro" id="IPR000055">
    <property type="entry name" value="Restrct_endonuc_typeI_TRD"/>
</dbReference>
<keyword evidence="5" id="KW-0540">Nuclease</keyword>
<evidence type="ECO:0000259" key="4">
    <source>
        <dbReference type="Pfam" id="PF01420"/>
    </source>
</evidence>
<accession>A0A2N6Q8C7</accession>
<keyword evidence="5" id="KW-0378">Hydrolase</keyword>
<comment type="similarity">
    <text evidence="1">Belongs to the type-I restriction system S methylase family.</text>
</comment>
<sequence>MQTAYHTYNPYQPLFHKNRRINDNLEQQAQALFKSWFVDNPDFNWANTSLSEVASFVGGYSYKSEELTDFSNVAMATIKNFGRNRGFKAEGFKGINPSAKLKECHYVNLFDILVAHTDLTQNADVIGNAELLLTCGKYNSIIFSMDLVKVLPKEIFPYRFLLAAMLKNKMFKGHCRGYINGTTVLHLNKKALPEFEIRKPSDSEAKIMNETLAPYYKRMAKLLQETDKLISLRDMLLPKLMSGEVKINETNN</sequence>
<evidence type="ECO:0000256" key="3">
    <source>
        <dbReference type="ARBA" id="ARBA00023125"/>
    </source>
</evidence>
<dbReference type="EMBL" id="PNGI01000001">
    <property type="protein sequence ID" value="PMC11187.1"/>
    <property type="molecule type" value="Genomic_DNA"/>
</dbReference>
<comment type="caution">
    <text evidence="5">The sequence shown here is derived from an EMBL/GenBank/DDBJ whole genome shotgun (WGS) entry which is preliminary data.</text>
</comment>
<gene>
    <name evidence="5" type="ORF">CJ232_00065</name>
</gene>
<evidence type="ECO:0000256" key="2">
    <source>
        <dbReference type="ARBA" id="ARBA00022747"/>
    </source>
</evidence>
<dbReference type="RefSeq" id="WP_102187487.1">
    <property type="nucleotide sequence ID" value="NZ_PNGI01000001.1"/>
</dbReference>
<dbReference type="PANTHER" id="PTHR30408">
    <property type="entry name" value="TYPE-1 RESTRICTION ENZYME ECOKI SPECIFICITY PROTEIN"/>
    <property type="match status" value="1"/>
</dbReference>
<evidence type="ECO:0000313" key="5">
    <source>
        <dbReference type="EMBL" id="PMC11187.1"/>
    </source>
</evidence>
<keyword evidence="3" id="KW-0238">DNA-binding</keyword>
<evidence type="ECO:0000256" key="1">
    <source>
        <dbReference type="ARBA" id="ARBA00010923"/>
    </source>
</evidence>
<dbReference type="PANTHER" id="PTHR30408:SF13">
    <property type="entry name" value="TYPE I RESTRICTION ENZYME HINDI SPECIFICITY SUBUNIT"/>
    <property type="match status" value="1"/>
</dbReference>
<dbReference type="GO" id="GO:0004519">
    <property type="term" value="F:endonuclease activity"/>
    <property type="evidence" value="ECO:0007669"/>
    <property type="project" value="UniProtKB-KW"/>
</dbReference>
<dbReference type="InterPro" id="IPR044946">
    <property type="entry name" value="Restrct_endonuc_typeI_TRD_sf"/>
</dbReference>
<dbReference type="Gene3D" id="3.90.220.20">
    <property type="entry name" value="DNA methylase specificity domains"/>
    <property type="match status" value="1"/>
</dbReference>
<dbReference type="SUPFAM" id="SSF116734">
    <property type="entry name" value="DNA methylase specificity domain"/>
    <property type="match status" value="1"/>
</dbReference>
<dbReference type="AlphaFoldDB" id="A0A2N6Q8C7"/>
<dbReference type="Proteomes" id="UP000235661">
    <property type="component" value="Unassembled WGS sequence"/>
</dbReference>
<dbReference type="Pfam" id="PF01420">
    <property type="entry name" value="Methylase_S"/>
    <property type="match status" value="1"/>
</dbReference>
<name>A0A2N6Q8C7_9BACT</name>
<dbReference type="GO" id="GO:0009307">
    <property type="term" value="P:DNA restriction-modification system"/>
    <property type="evidence" value="ECO:0007669"/>
    <property type="project" value="UniProtKB-KW"/>
</dbReference>
<dbReference type="InterPro" id="IPR052021">
    <property type="entry name" value="Type-I_RS_S_subunit"/>
</dbReference>
<reference evidence="5 6" key="1">
    <citation type="submission" date="2017-09" db="EMBL/GenBank/DDBJ databases">
        <title>Bacterial strain isolated from the female urinary microbiota.</title>
        <authorList>
            <person name="Thomas-White K."/>
            <person name="Kumar N."/>
            <person name="Forster S."/>
            <person name="Putonti C."/>
            <person name="Lawley T."/>
            <person name="Wolfe A.J."/>
        </authorList>
    </citation>
    <scope>NUCLEOTIDE SEQUENCE [LARGE SCALE GENOMIC DNA]</scope>
    <source>
        <strain evidence="5 6">UMB0818</strain>
    </source>
</reference>
<evidence type="ECO:0000313" key="6">
    <source>
        <dbReference type="Proteomes" id="UP000235661"/>
    </source>
</evidence>
<keyword evidence="2" id="KW-0680">Restriction system</keyword>
<keyword evidence="5" id="KW-0255">Endonuclease</keyword>